<evidence type="ECO:0008006" key="3">
    <source>
        <dbReference type="Google" id="ProtNLM"/>
    </source>
</evidence>
<dbReference type="PANTHER" id="PTHR33527">
    <property type="entry name" value="OS07G0274300 PROTEIN"/>
    <property type="match status" value="1"/>
</dbReference>
<gene>
    <name evidence="1" type="ORF">IFM89_026847</name>
</gene>
<protein>
    <recommendedName>
        <fullName evidence="3">RRM domain-containing protein</fullName>
    </recommendedName>
</protein>
<keyword evidence="2" id="KW-1185">Reference proteome</keyword>
<dbReference type="OrthoDB" id="1882251at2759"/>
<dbReference type="EMBL" id="JADFTS010000005">
    <property type="protein sequence ID" value="KAF9606585.1"/>
    <property type="molecule type" value="Genomic_DNA"/>
</dbReference>
<comment type="caution">
    <text evidence="1">The sequence shown here is derived from an EMBL/GenBank/DDBJ whole genome shotgun (WGS) entry which is preliminary data.</text>
</comment>
<dbReference type="AlphaFoldDB" id="A0A835HV21"/>
<proteinExistence type="predicted"/>
<evidence type="ECO:0000313" key="1">
    <source>
        <dbReference type="EMBL" id="KAF9606585.1"/>
    </source>
</evidence>
<evidence type="ECO:0000313" key="2">
    <source>
        <dbReference type="Proteomes" id="UP000631114"/>
    </source>
</evidence>
<dbReference type="PANTHER" id="PTHR33527:SF14">
    <property type="entry name" value="OS07G0274300 PROTEIN"/>
    <property type="match status" value="1"/>
</dbReference>
<accession>A0A835HV21</accession>
<reference evidence="1 2" key="1">
    <citation type="submission" date="2020-10" db="EMBL/GenBank/DDBJ databases">
        <title>The Coptis chinensis genome and diversification of protoberbering-type alkaloids.</title>
        <authorList>
            <person name="Wang B."/>
            <person name="Shu S."/>
            <person name="Song C."/>
            <person name="Liu Y."/>
        </authorList>
    </citation>
    <scope>NUCLEOTIDE SEQUENCE [LARGE SCALE GENOMIC DNA]</scope>
    <source>
        <strain evidence="1">HL-2020</strain>
        <tissue evidence="1">Leaf</tissue>
    </source>
</reference>
<organism evidence="1 2">
    <name type="scientific">Coptis chinensis</name>
    <dbReference type="NCBI Taxonomy" id="261450"/>
    <lineage>
        <taxon>Eukaryota</taxon>
        <taxon>Viridiplantae</taxon>
        <taxon>Streptophyta</taxon>
        <taxon>Embryophyta</taxon>
        <taxon>Tracheophyta</taxon>
        <taxon>Spermatophyta</taxon>
        <taxon>Magnoliopsida</taxon>
        <taxon>Ranunculales</taxon>
        <taxon>Ranunculaceae</taxon>
        <taxon>Coptidoideae</taxon>
        <taxon>Coptis</taxon>
    </lineage>
</organism>
<dbReference type="Proteomes" id="UP000631114">
    <property type="component" value="Unassembled WGS sequence"/>
</dbReference>
<name>A0A835HV21_9MAGN</name>
<sequence length="339" mass="38743">MAYNVSTEELQSFHSIDRDLFTRFVVQLRRDPFQTMRIMALWLWLEEAGYPSIILALSALPADYWVNLVADEAVTILYSFASENTPPASCDTIPMTFNLINQEVSLQLLHEFRVPVLDGINKVLTKVCTRAFGDILQGGNGNHQDVGTKPVPELRVVTQDDALPEQLIRPAIPFLRHGLHPAFHPLFHFRGLGPVAYLQQRDAPVMPNVPFLFPGEGPQDSSNERHFEVGDSSNQAPYPTEQSYFPIVDEPPEDRTMFMTFSRGYPISEAELRAYFFRGYGDVIEDINMEYTTHSIQPLYARVVFHSPDTVEEVLNGREKIKFIIKGKHVWTRRYVARN</sequence>